<keyword evidence="5" id="KW-0813">Transport</keyword>
<keyword evidence="7" id="KW-0653">Protein transport</keyword>
<protein>
    <recommendedName>
        <fullName evidence="4">Outer-membrane lipoprotein LolB</fullName>
    </recommendedName>
</protein>
<feature type="signal peptide" evidence="13">
    <location>
        <begin position="1"/>
        <end position="24"/>
    </location>
</feature>
<dbReference type="GO" id="GO:0009279">
    <property type="term" value="C:cell outer membrane"/>
    <property type="evidence" value="ECO:0007669"/>
    <property type="project" value="UniProtKB-SubCell"/>
</dbReference>
<evidence type="ECO:0000256" key="7">
    <source>
        <dbReference type="ARBA" id="ARBA00022927"/>
    </source>
</evidence>
<evidence type="ECO:0000256" key="5">
    <source>
        <dbReference type="ARBA" id="ARBA00022448"/>
    </source>
</evidence>
<evidence type="ECO:0000256" key="13">
    <source>
        <dbReference type="SAM" id="SignalP"/>
    </source>
</evidence>
<evidence type="ECO:0000256" key="4">
    <source>
        <dbReference type="ARBA" id="ARBA00016202"/>
    </source>
</evidence>
<keyword evidence="11" id="KW-0998">Cell outer membrane</keyword>
<dbReference type="InterPro" id="IPR029046">
    <property type="entry name" value="LolA/LolB/LppX"/>
</dbReference>
<name>A0A2U1CLW8_9BURK</name>
<dbReference type="InterPro" id="IPR004565">
    <property type="entry name" value="OM_lipoprot_LolB"/>
</dbReference>
<evidence type="ECO:0000256" key="1">
    <source>
        <dbReference type="ARBA" id="ARBA00004459"/>
    </source>
</evidence>
<gene>
    <name evidence="14" type="ORF">C7440_1499</name>
</gene>
<evidence type="ECO:0000256" key="3">
    <source>
        <dbReference type="ARBA" id="ARBA00011245"/>
    </source>
</evidence>
<dbReference type="STRING" id="1231391.GCA_000308195_01578"/>
<keyword evidence="8" id="KW-0472">Membrane</keyword>
<dbReference type="OrthoDB" id="5296388at2"/>
<dbReference type="AlphaFoldDB" id="A0A2U1CLW8"/>
<comment type="caution">
    <text evidence="14">The sequence shown here is derived from an EMBL/GenBank/DDBJ whole genome shotgun (WGS) entry which is preliminary data.</text>
</comment>
<evidence type="ECO:0000256" key="8">
    <source>
        <dbReference type="ARBA" id="ARBA00023136"/>
    </source>
</evidence>
<organism evidence="14 15">
    <name type="scientific">Pusillimonas noertemannii</name>
    <dbReference type="NCBI Taxonomy" id="305977"/>
    <lineage>
        <taxon>Bacteria</taxon>
        <taxon>Pseudomonadati</taxon>
        <taxon>Pseudomonadota</taxon>
        <taxon>Betaproteobacteria</taxon>
        <taxon>Burkholderiales</taxon>
        <taxon>Alcaligenaceae</taxon>
        <taxon>Pusillimonas</taxon>
    </lineage>
</organism>
<proteinExistence type="inferred from homology"/>
<evidence type="ECO:0000313" key="14">
    <source>
        <dbReference type="EMBL" id="PVY62010.1"/>
    </source>
</evidence>
<accession>A0A2U1CLW8</accession>
<comment type="similarity">
    <text evidence="2">Belongs to the LolB family.</text>
</comment>
<keyword evidence="10" id="KW-0143">Chaperone</keyword>
<dbReference type="GO" id="GO:0015031">
    <property type="term" value="P:protein transport"/>
    <property type="evidence" value="ECO:0007669"/>
    <property type="project" value="UniProtKB-KW"/>
</dbReference>
<evidence type="ECO:0000256" key="2">
    <source>
        <dbReference type="ARBA" id="ARBA00009696"/>
    </source>
</evidence>
<keyword evidence="12 14" id="KW-0449">Lipoprotein</keyword>
<dbReference type="Pfam" id="PF03550">
    <property type="entry name" value="LolB"/>
    <property type="match status" value="1"/>
</dbReference>
<evidence type="ECO:0000256" key="9">
    <source>
        <dbReference type="ARBA" id="ARBA00023139"/>
    </source>
</evidence>
<keyword evidence="6 13" id="KW-0732">Signal</keyword>
<dbReference type="SUPFAM" id="SSF89392">
    <property type="entry name" value="Prokaryotic lipoproteins and lipoprotein localization factors"/>
    <property type="match status" value="1"/>
</dbReference>
<keyword evidence="15" id="KW-1185">Reference proteome</keyword>
<evidence type="ECO:0000256" key="11">
    <source>
        <dbReference type="ARBA" id="ARBA00023237"/>
    </source>
</evidence>
<evidence type="ECO:0000256" key="12">
    <source>
        <dbReference type="ARBA" id="ARBA00023288"/>
    </source>
</evidence>
<dbReference type="Gene3D" id="2.50.20.10">
    <property type="entry name" value="Lipoprotein localisation LolA/LolB/LppX"/>
    <property type="match status" value="1"/>
</dbReference>
<dbReference type="EMBL" id="QEKO01000002">
    <property type="protein sequence ID" value="PVY62010.1"/>
    <property type="molecule type" value="Genomic_DNA"/>
</dbReference>
<dbReference type="RefSeq" id="WP_116518037.1">
    <property type="nucleotide sequence ID" value="NZ_JACCEX010000002.1"/>
</dbReference>
<evidence type="ECO:0000256" key="10">
    <source>
        <dbReference type="ARBA" id="ARBA00023186"/>
    </source>
</evidence>
<evidence type="ECO:0000256" key="6">
    <source>
        <dbReference type="ARBA" id="ARBA00022729"/>
    </source>
</evidence>
<comment type="subcellular location">
    <subcellularLocation>
        <location evidence="1">Cell outer membrane</location>
        <topology evidence="1">Lipid-anchor</topology>
    </subcellularLocation>
</comment>
<comment type="subunit">
    <text evidence="3">Monomer.</text>
</comment>
<reference evidence="14 15" key="1">
    <citation type="submission" date="2018-04" db="EMBL/GenBank/DDBJ databases">
        <title>Genomic Encyclopedia of Type Strains, Phase IV (KMG-IV): sequencing the most valuable type-strain genomes for metagenomic binning, comparative biology and taxonomic classification.</title>
        <authorList>
            <person name="Goeker M."/>
        </authorList>
    </citation>
    <scope>NUCLEOTIDE SEQUENCE [LARGE SCALE GENOMIC DNA]</scope>
    <source>
        <strain evidence="14 15">DSM 10065</strain>
    </source>
</reference>
<dbReference type="Proteomes" id="UP000246145">
    <property type="component" value="Unassembled WGS sequence"/>
</dbReference>
<dbReference type="CDD" id="cd16326">
    <property type="entry name" value="LolB"/>
    <property type="match status" value="1"/>
</dbReference>
<dbReference type="NCBIfam" id="TIGR00548">
    <property type="entry name" value="lolB"/>
    <property type="match status" value="1"/>
</dbReference>
<evidence type="ECO:0000313" key="15">
    <source>
        <dbReference type="Proteomes" id="UP000246145"/>
    </source>
</evidence>
<feature type="chain" id="PRO_5015719604" description="Outer-membrane lipoprotein LolB" evidence="13">
    <location>
        <begin position="25"/>
        <end position="195"/>
    </location>
</feature>
<sequence>MPETFLPARRVLLMGSLALATMLAAGCASPPRIDQAADGPSFDRGGRFALLVEHRGGKQDAVQGGFAWRDTAGGQRLDLANPLGNTLARIDVQPGRALLTRSDGSTEAAADPDALVEQVLGSPIPVGGLRDWLRGRLAPGPSEHVEKDADGRLSRFAQNGWRVELSRYDELGPRLLRLRRTEPARDISLRLVIDP</sequence>
<keyword evidence="9" id="KW-0564">Palmitate</keyword>